<proteinExistence type="predicted"/>
<evidence type="ECO:0000256" key="1">
    <source>
        <dbReference type="SAM" id="MobiDB-lite"/>
    </source>
</evidence>
<protein>
    <submittedName>
        <fullName evidence="2">Uncharacterized protein</fullName>
    </submittedName>
</protein>
<reference evidence="2" key="1">
    <citation type="submission" date="2014-09" db="EMBL/GenBank/DDBJ databases">
        <authorList>
            <person name="Magalhaes I.L.F."/>
            <person name="Oliveira U."/>
            <person name="Santos F.R."/>
            <person name="Vidigal T.H.D.A."/>
            <person name="Brescovit A.D."/>
            <person name="Santos A.J."/>
        </authorList>
    </citation>
    <scope>NUCLEOTIDE SEQUENCE</scope>
    <source>
        <tissue evidence="2">Shoot tissue taken approximately 20 cm above the soil surface</tissue>
    </source>
</reference>
<dbReference type="AlphaFoldDB" id="A0A0A9CNN1"/>
<dbReference type="EMBL" id="GBRH01222885">
    <property type="protein sequence ID" value="JAD75010.1"/>
    <property type="molecule type" value="Transcribed_RNA"/>
</dbReference>
<sequence>MSAQQNQSEVPPQNPNHPADYHCPLETKSTLLSYH</sequence>
<accession>A0A0A9CNN1</accession>
<name>A0A0A9CNN1_ARUDO</name>
<evidence type="ECO:0000313" key="2">
    <source>
        <dbReference type="EMBL" id="JAD75010.1"/>
    </source>
</evidence>
<organism evidence="2">
    <name type="scientific">Arundo donax</name>
    <name type="common">Giant reed</name>
    <name type="synonym">Donax arundinaceus</name>
    <dbReference type="NCBI Taxonomy" id="35708"/>
    <lineage>
        <taxon>Eukaryota</taxon>
        <taxon>Viridiplantae</taxon>
        <taxon>Streptophyta</taxon>
        <taxon>Embryophyta</taxon>
        <taxon>Tracheophyta</taxon>
        <taxon>Spermatophyta</taxon>
        <taxon>Magnoliopsida</taxon>
        <taxon>Liliopsida</taxon>
        <taxon>Poales</taxon>
        <taxon>Poaceae</taxon>
        <taxon>PACMAD clade</taxon>
        <taxon>Arundinoideae</taxon>
        <taxon>Arundineae</taxon>
        <taxon>Arundo</taxon>
    </lineage>
</organism>
<reference evidence="2" key="2">
    <citation type="journal article" date="2015" name="Data Brief">
        <title>Shoot transcriptome of the giant reed, Arundo donax.</title>
        <authorList>
            <person name="Barrero R.A."/>
            <person name="Guerrero F.D."/>
            <person name="Moolhuijzen P."/>
            <person name="Goolsby J.A."/>
            <person name="Tidwell J."/>
            <person name="Bellgard S.E."/>
            <person name="Bellgard M.I."/>
        </authorList>
    </citation>
    <scope>NUCLEOTIDE SEQUENCE</scope>
    <source>
        <tissue evidence="2">Shoot tissue taken approximately 20 cm above the soil surface</tissue>
    </source>
</reference>
<feature type="compositionally biased region" description="Polar residues" evidence="1">
    <location>
        <begin position="1"/>
        <end position="11"/>
    </location>
</feature>
<feature type="region of interest" description="Disordered" evidence="1">
    <location>
        <begin position="1"/>
        <end position="35"/>
    </location>
</feature>